<protein>
    <recommendedName>
        <fullName evidence="2">DUF7730 domain-containing protein</fullName>
    </recommendedName>
</protein>
<dbReference type="Pfam" id="PF24864">
    <property type="entry name" value="DUF7730"/>
    <property type="match status" value="1"/>
</dbReference>
<name>A0A2T3ATB5_AMORE</name>
<organism evidence="3 4">
    <name type="scientific">Amorphotheca resinae ATCC 22711</name>
    <dbReference type="NCBI Taxonomy" id="857342"/>
    <lineage>
        <taxon>Eukaryota</taxon>
        <taxon>Fungi</taxon>
        <taxon>Dikarya</taxon>
        <taxon>Ascomycota</taxon>
        <taxon>Pezizomycotina</taxon>
        <taxon>Leotiomycetes</taxon>
        <taxon>Helotiales</taxon>
        <taxon>Amorphothecaceae</taxon>
        <taxon>Amorphotheca</taxon>
    </lineage>
</organism>
<keyword evidence="4" id="KW-1185">Reference proteome</keyword>
<feature type="domain" description="DUF7730" evidence="2">
    <location>
        <begin position="31"/>
        <end position="145"/>
    </location>
</feature>
<evidence type="ECO:0000313" key="3">
    <source>
        <dbReference type="EMBL" id="PSS10729.1"/>
    </source>
</evidence>
<dbReference type="AlphaFoldDB" id="A0A2T3ATB5"/>
<dbReference type="EMBL" id="KZ679016">
    <property type="protein sequence ID" value="PSS10729.1"/>
    <property type="molecule type" value="Genomic_DNA"/>
</dbReference>
<accession>A0A2T3ATB5</accession>
<evidence type="ECO:0000259" key="2">
    <source>
        <dbReference type="Pfam" id="PF24864"/>
    </source>
</evidence>
<proteinExistence type="predicted"/>
<gene>
    <name evidence="3" type="ORF">M430DRAFT_22076</name>
</gene>
<dbReference type="InParanoid" id="A0A2T3ATB5"/>
<dbReference type="OrthoDB" id="5413827at2759"/>
<feature type="compositionally biased region" description="Basic and acidic residues" evidence="1">
    <location>
        <begin position="412"/>
        <end position="425"/>
    </location>
</feature>
<reference evidence="3 4" key="1">
    <citation type="journal article" date="2018" name="New Phytol.">
        <title>Comparative genomics and transcriptomics depict ericoid mycorrhizal fungi as versatile saprotrophs and plant mutualists.</title>
        <authorList>
            <person name="Martino E."/>
            <person name="Morin E."/>
            <person name="Grelet G.A."/>
            <person name="Kuo A."/>
            <person name="Kohler A."/>
            <person name="Daghino S."/>
            <person name="Barry K.W."/>
            <person name="Cichocki N."/>
            <person name="Clum A."/>
            <person name="Dockter R.B."/>
            <person name="Hainaut M."/>
            <person name="Kuo R.C."/>
            <person name="LaButti K."/>
            <person name="Lindahl B.D."/>
            <person name="Lindquist E.A."/>
            <person name="Lipzen A."/>
            <person name="Khouja H.R."/>
            <person name="Magnuson J."/>
            <person name="Murat C."/>
            <person name="Ohm R.A."/>
            <person name="Singer S.W."/>
            <person name="Spatafora J.W."/>
            <person name="Wang M."/>
            <person name="Veneault-Fourrey C."/>
            <person name="Henrissat B."/>
            <person name="Grigoriev I.V."/>
            <person name="Martin F.M."/>
            <person name="Perotto S."/>
        </authorList>
    </citation>
    <scope>NUCLEOTIDE SEQUENCE [LARGE SCALE GENOMIC DNA]</scope>
    <source>
        <strain evidence="3 4">ATCC 22711</strain>
    </source>
</reference>
<dbReference type="PANTHER" id="PTHR38790:SF4">
    <property type="entry name" value="2EXR DOMAIN-CONTAINING PROTEIN"/>
    <property type="match status" value="1"/>
</dbReference>
<dbReference type="Proteomes" id="UP000241818">
    <property type="component" value="Unassembled WGS sequence"/>
</dbReference>
<dbReference type="PANTHER" id="PTHR38790">
    <property type="entry name" value="2EXR DOMAIN-CONTAINING PROTEIN-RELATED"/>
    <property type="match status" value="1"/>
</dbReference>
<evidence type="ECO:0000256" key="1">
    <source>
        <dbReference type="SAM" id="MobiDB-lite"/>
    </source>
</evidence>
<dbReference type="RefSeq" id="XP_024717908.1">
    <property type="nucleotide sequence ID" value="XM_024864631.1"/>
</dbReference>
<sequence length="439" mass="49716">MAKSTRKNTKNINADKTTAQIRNVATEINKTSGLLNLPMEVKQRIYGYAVTHSDPIMPSQIKPRSNKFYWSQLQSDSGSQCLVPLAVVELSRTCHQIYDEVVTSHIFYKSNVFSFRYPEHVITYLVAITPSRLSAIRSIQCVLPFGTTRFHDGGPDVVRAFTLLNACKGLQDLQLDIFPETISNKPSDFQKMAGYKELLEAARGLRSISLTLPPNLVDQKPWKDAILPVLQEESRLERNLPSVKSLRDAQRTAKLDIIGEGRLGEDRQPGIVATRTRQQKRNFEMVDPDGILPPRVVPKYSLSGDLAWHIFQISSSRQSEESIYGVQFLVKSAPTYNDPGQECWEDVSALDTCVARGLVLEFYRKNPEADGARHVLHIWKLDVHNEDDKDRRKLNSFTKALETRIKRQDEIKQRIADAMAREKTKAKGKKAKRGSASNH</sequence>
<dbReference type="GeneID" id="36572712"/>
<feature type="region of interest" description="Disordered" evidence="1">
    <location>
        <begin position="412"/>
        <end position="439"/>
    </location>
</feature>
<dbReference type="InterPro" id="IPR056632">
    <property type="entry name" value="DUF7730"/>
</dbReference>
<evidence type="ECO:0000313" key="4">
    <source>
        <dbReference type="Proteomes" id="UP000241818"/>
    </source>
</evidence>